<keyword evidence="2" id="KW-0805">Transcription regulation</keyword>
<evidence type="ECO:0000259" key="5">
    <source>
        <dbReference type="PROSITE" id="PS50937"/>
    </source>
</evidence>
<dbReference type="GO" id="GO:0003677">
    <property type="term" value="F:DNA binding"/>
    <property type="evidence" value="ECO:0007669"/>
    <property type="project" value="UniProtKB-KW"/>
</dbReference>
<reference evidence="7" key="1">
    <citation type="journal article" date="2014" name="Environ. Microbiol.">
        <title>Comparative genomics of the marine bacterial genus Glaciecola reveals the high degree of genomic diversity and genomic characteristic for cold adaptation.</title>
        <authorList>
            <person name="Qin Q.L."/>
            <person name="Xie B.B."/>
            <person name="Yu Y."/>
            <person name="Shu Y.L."/>
            <person name="Rong J.C."/>
            <person name="Zhang Y.J."/>
            <person name="Zhao D.L."/>
            <person name="Chen X.L."/>
            <person name="Zhang X.Y."/>
            <person name="Chen B."/>
            <person name="Zhou B.C."/>
            <person name="Zhang Y.Z."/>
        </authorList>
    </citation>
    <scope>NUCLEOTIDE SEQUENCE [LARGE SCALE GENOMIC DNA]</scope>
    <source>
        <strain evidence="7">LMG 21857</strain>
    </source>
</reference>
<dbReference type="RefSeq" id="WP_007104635.1">
    <property type="nucleotide sequence ID" value="NZ_BAER01000044.1"/>
</dbReference>
<evidence type="ECO:0000256" key="2">
    <source>
        <dbReference type="ARBA" id="ARBA00023015"/>
    </source>
</evidence>
<dbReference type="PANTHER" id="PTHR30204:SF69">
    <property type="entry name" value="MERR-FAMILY TRANSCRIPTIONAL REGULATOR"/>
    <property type="match status" value="1"/>
</dbReference>
<evidence type="ECO:0000256" key="3">
    <source>
        <dbReference type="ARBA" id="ARBA00023125"/>
    </source>
</evidence>
<dbReference type="OrthoDB" id="9808480at2"/>
<keyword evidence="4" id="KW-0804">Transcription</keyword>
<feature type="domain" description="HTH merR-type" evidence="5">
    <location>
        <begin position="1"/>
        <end position="69"/>
    </location>
</feature>
<organism evidence="6 7">
    <name type="scientific">Paraglaciecola polaris LMG 21857</name>
    <dbReference type="NCBI Taxonomy" id="1129793"/>
    <lineage>
        <taxon>Bacteria</taxon>
        <taxon>Pseudomonadati</taxon>
        <taxon>Pseudomonadota</taxon>
        <taxon>Gammaproteobacteria</taxon>
        <taxon>Alteromonadales</taxon>
        <taxon>Alteromonadaceae</taxon>
        <taxon>Paraglaciecola</taxon>
    </lineage>
</organism>
<dbReference type="InterPro" id="IPR047057">
    <property type="entry name" value="MerR_fam"/>
</dbReference>
<evidence type="ECO:0000313" key="6">
    <source>
        <dbReference type="EMBL" id="GAC32850.1"/>
    </source>
</evidence>
<accession>K7ABY7</accession>
<sequence length="153" mass="17339">MLVKQLAKLMAVTPDTVRYYTRVKLLNPMSSDSNGYHQYSPADQKRLRFILSARQLGFSIKDIQNIIQESEQGNCPCPLTRKLISQRLLETEALFQETLKLRNRMQSALKQWDSAPNGASSEQVCSLIETFVDTTIVDTTIVDTTIAEESHES</sequence>
<dbReference type="EMBL" id="BAER01000044">
    <property type="protein sequence ID" value="GAC32850.1"/>
    <property type="molecule type" value="Genomic_DNA"/>
</dbReference>
<dbReference type="Gene3D" id="1.10.1660.10">
    <property type="match status" value="1"/>
</dbReference>
<name>K7ABY7_9ALTE</name>
<gene>
    <name evidence="6" type="ORF">GPLA_1943</name>
</gene>
<proteinExistence type="predicted"/>
<dbReference type="SUPFAM" id="SSF46955">
    <property type="entry name" value="Putative DNA-binding domain"/>
    <property type="match status" value="1"/>
</dbReference>
<evidence type="ECO:0000256" key="1">
    <source>
        <dbReference type="ARBA" id="ARBA00022491"/>
    </source>
</evidence>
<dbReference type="GO" id="GO:0003700">
    <property type="term" value="F:DNA-binding transcription factor activity"/>
    <property type="evidence" value="ECO:0007669"/>
    <property type="project" value="InterPro"/>
</dbReference>
<dbReference type="PROSITE" id="PS50937">
    <property type="entry name" value="HTH_MERR_2"/>
    <property type="match status" value="1"/>
</dbReference>
<dbReference type="InterPro" id="IPR000551">
    <property type="entry name" value="MerR-type_HTH_dom"/>
</dbReference>
<dbReference type="AlphaFoldDB" id="K7ABY7"/>
<dbReference type="InterPro" id="IPR009061">
    <property type="entry name" value="DNA-bd_dom_put_sf"/>
</dbReference>
<dbReference type="PRINTS" id="PR00040">
    <property type="entry name" value="HTHMERR"/>
</dbReference>
<protein>
    <submittedName>
        <fullName evidence="6">MerR family transcriptional regulator</fullName>
    </submittedName>
</protein>
<evidence type="ECO:0000256" key="4">
    <source>
        <dbReference type="ARBA" id="ARBA00023163"/>
    </source>
</evidence>
<dbReference type="Proteomes" id="UP000006322">
    <property type="component" value="Unassembled WGS sequence"/>
</dbReference>
<dbReference type="STRING" id="1129793.GPLA_1943"/>
<keyword evidence="1" id="KW-0678">Repressor</keyword>
<keyword evidence="7" id="KW-1185">Reference proteome</keyword>
<evidence type="ECO:0000313" key="7">
    <source>
        <dbReference type="Proteomes" id="UP000006322"/>
    </source>
</evidence>
<dbReference type="PANTHER" id="PTHR30204">
    <property type="entry name" value="REDOX-CYCLING DRUG-SENSING TRANSCRIPTIONAL ACTIVATOR SOXR"/>
    <property type="match status" value="1"/>
</dbReference>
<comment type="caution">
    <text evidence="6">The sequence shown here is derived from an EMBL/GenBank/DDBJ whole genome shotgun (WGS) entry which is preliminary data.</text>
</comment>
<dbReference type="CDD" id="cd04787">
    <property type="entry name" value="HTH_HMRTR_unk"/>
    <property type="match status" value="1"/>
</dbReference>
<dbReference type="SMART" id="SM00422">
    <property type="entry name" value="HTH_MERR"/>
    <property type="match status" value="1"/>
</dbReference>
<dbReference type="Pfam" id="PF13411">
    <property type="entry name" value="MerR_1"/>
    <property type="match status" value="1"/>
</dbReference>
<keyword evidence="3" id="KW-0238">DNA-binding</keyword>